<organism evidence="2 3">
    <name type="scientific">Ancylostoma duodenale</name>
    <dbReference type="NCBI Taxonomy" id="51022"/>
    <lineage>
        <taxon>Eukaryota</taxon>
        <taxon>Metazoa</taxon>
        <taxon>Ecdysozoa</taxon>
        <taxon>Nematoda</taxon>
        <taxon>Chromadorea</taxon>
        <taxon>Rhabditida</taxon>
        <taxon>Rhabditina</taxon>
        <taxon>Rhabditomorpha</taxon>
        <taxon>Strongyloidea</taxon>
        <taxon>Ancylostomatidae</taxon>
        <taxon>Ancylostomatinae</taxon>
        <taxon>Ancylostoma</taxon>
    </lineage>
</organism>
<sequence length="226" mass="26749">MQFSALVAEVARLFAGIQTTRPIHYYGSRNGMKKFCRILYKLPECSSIQIPRMLPILVMLFVSLLSFGLVRESITYPDEHWHWLLIRNIFYKPYFMLYGEVYAPEIDTCGDESEGCVPGYFVAPIFMTVFMLIANVLLMNTMVACCTYVFEHNVENTQEIWLFERYSQVMEYDSTPFIPPPFTILFHLYWLFRWLRVRNFSRKNLLDASLSKFRSLQFIFNCFSCI</sequence>
<name>A0A0C2GKM6_9BILA</name>
<protein>
    <recommendedName>
        <fullName evidence="4">Ion transport domain-containing protein</fullName>
    </recommendedName>
</protein>
<reference evidence="2 3" key="1">
    <citation type="submission" date="2013-12" db="EMBL/GenBank/DDBJ databases">
        <title>Draft genome of the parsitic nematode Ancylostoma duodenale.</title>
        <authorList>
            <person name="Mitreva M."/>
        </authorList>
    </citation>
    <scope>NUCLEOTIDE SEQUENCE [LARGE SCALE GENOMIC DNA]</scope>
    <source>
        <strain evidence="2 3">Zhejiang</strain>
    </source>
</reference>
<gene>
    <name evidence="2" type="ORF">ANCDUO_07951</name>
</gene>
<dbReference type="GO" id="GO:0005261">
    <property type="term" value="F:monoatomic cation channel activity"/>
    <property type="evidence" value="ECO:0007669"/>
    <property type="project" value="TreeGrafter"/>
</dbReference>
<evidence type="ECO:0000256" key="1">
    <source>
        <dbReference type="SAM" id="Phobius"/>
    </source>
</evidence>
<dbReference type="PANTHER" id="PTHR13800:SF10">
    <property type="entry name" value="GTL-1"/>
    <property type="match status" value="1"/>
</dbReference>
<dbReference type="PANTHER" id="PTHR13800">
    <property type="entry name" value="TRANSIENT RECEPTOR POTENTIAL CATION CHANNEL, SUBFAMILY M, MEMBER 6"/>
    <property type="match status" value="1"/>
</dbReference>
<dbReference type="Proteomes" id="UP000054047">
    <property type="component" value="Unassembled WGS sequence"/>
</dbReference>
<feature type="transmembrane region" description="Helical" evidence="1">
    <location>
        <begin position="50"/>
        <end position="70"/>
    </location>
</feature>
<dbReference type="GO" id="GO:0005886">
    <property type="term" value="C:plasma membrane"/>
    <property type="evidence" value="ECO:0007669"/>
    <property type="project" value="TreeGrafter"/>
</dbReference>
<keyword evidence="1" id="KW-0472">Membrane</keyword>
<accession>A0A0C2GKM6</accession>
<dbReference type="GO" id="GO:0030001">
    <property type="term" value="P:metal ion transport"/>
    <property type="evidence" value="ECO:0007669"/>
    <property type="project" value="TreeGrafter"/>
</dbReference>
<dbReference type="AlphaFoldDB" id="A0A0C2GKM6"/>
<keyword evidence="3" id="KW-1185">Reference proteome</keyword>
<evidence type="ECO:0000313" key="2">
    <source>
        <dbReference type="EMBL" id="KIH61775.1"/>
    </source>
</evidence>
<evidence type="ECO:0000313" key="3">
    <source>
        <dbReference type="Proteomes" id="UP000054047"/>
    </source>
</evidence>
<keyword evidence="1" id="KW-0812">Transmembrane</keyword>
<dbReference type="OrthoDB" id="301415at2759"/>
<proteinExistence type="predicted"/>
<dbReference type="InterPro" id="IPR050927">
    <property type="entry name" value="TRPM"/>
</dbReference>
<evidence type="ECO:0008006" key="4">
    <source>
        <dbReference type="Google" id="ProtNLM"/>
    </source>
</evidence>
<keyword evidence="1" id="KW-1133">Transmembrane helix</keyword>
<dbReference type="EMBL" id="KN729829">
    <property type="protein sequence ID" value="KIH61775.1"/>
    <property type="molecule type" value="Genomic_DNA"/>
</dbReference>